<sequence>MPCSISKEIFGQYDKLIFSMQEKITLLYRKWISSTGEDISSRLNRSLMCRSHTKPGLIECNIDRSLLKIFKETKYFNEGLDFEIPFHVKAVYSKAETIQSVYESVLSVVLNYNQVISSLSDDERLLFKPLINNVERKIAPGLSKLTWSTDVVDEYIAECSQHTAELQDFVDDYKSCNLKIIGICEKICDTLLINITPNYNFELEELVDFMKTFMTDQLALLTKMFQEIIQFLIVVFEGFEYNIQQMADQWIKYINNFDILFQEALKMCCKNSLTNIYEIFHGDDNLGPTPILKLYLSLNENKISFEPPISKVAHVIANVHHTMVQGLKDIPRLNDKFHVALIDTPSFSTVIEMDVDCCELQNKLNEEVMKNINAIREYLQLWEPFKNLWEVDKDKFMTRYASQRPTATLFDSNLQRYTEVANSVQIQESVAAVHAVLINCDDLKKSIMEHIDEWQNRNAQLLIQMTNDSLQHIYNYVTTNSEQIMKKPTNLQEMQDAIRLYDKLKNEIPILEEMFPTIKEKIDVLDKYLIPVSDEIRAGPTRISLVWAEYLEVLSQAEKMLNYSKDNFKKILLEQTEVLRQEDAAMLQDFLAHGPFSSEWTPKQALGYIADLKEQLRIMKEKEAELRANLAVFGLSLPENEELKKLENELMALEVVWQLADEWDTAWDKYKSGEFWEIETEEMEETAQGLYRKLTKLSGQLKEKNWTIVEDTRARVDAFRRTLPLIGDLKNPAMRSRHWDKVREAVGIDFDETSKEFNLEAIYSMQMHLYSEEIADVSNAATMELQIEKGLKAIGDFWRTMLLEMVPYKDMGIYR</sequence>
<dbReference type="Pfam" id="PF25007">
    <property type="entry name" value="DYH2-5-8_CC"/>
    <property type="match status" value="1"/>
</dbReference>
<feature type="domain" description="Dynein axonemal heavy chain 2/5/8 coiled-coil" evidence="14">
    <location>
        <begin position="456"/>
        <end position="575"/>
    </location>
</feature>
<dbReference type="InterPro" id="IPR056759">
    <property type="entry name" value="DYH2-5-8_CC"/>
</dbReference>
<evidence type="ECO:0000256" key="5">
    <source>
        <dbReference type="ARBA" id="ARBA00022840"/>
    </source>
</evidence>
<keyword evidence="8" id="KW-0969">Cilium</keyword>
<keyword evidence="9" id="KW-0505">Motor protein</keyword>
<dbReference type="FunFam" id="1.10.287.2620:FF:000002">
    <property type="entry name" value="Dynein heavy chain 2, axonemal"/>
    <property type="match status" value="1"/>
</dbReference>
<keyword evidence="6" id="KW-0243">Dynein</keyword>
<dbReference type="InterPro" id="IPR026983">
    <property type="entry name" value="DHC"/>
</dbReference>
<keyword evidence="4" id="KW-0547">Nucleotide-binding</keyword>
<evidence type="ECO:0000259" key="12">
    <source>
        <dbReference type="Pfam" id="PF08385"/>
    </source>
</evidence>
<evidence type="ECO:0000313" key="16">
    <source>
        <dbReference type="Proteomes" id="UP001154078"/>
    </source>
</evidence>
<keyword evidence="3" id="KW-0493">Microtubule</keyword>
<evidence type="ECO:0000256" key="3">
    <source>
        <dbReference type="ARBA" id="ARBA00022701"/>
    </source>
</evidence>
<evidence type="ECO:0000313" key="15">
    <source>
        <dbReference type="EMBL" id="CAH0554839.1"/>
    </source>
</evidence>
<keyword evidence="5" id="KW-0067">ATP-binding</keyword>
<name>A0A9P0FHC3_BRAAE</name>
<dbReference type="Pfam" id="PF08393">
    <property type="entry name" value="DHC_N2"/>
    <property type="match status" value="1"/>
</dbReference>
<dbReference type="GO" id="GO:0005874">
    <property type="term" value="C:microtubule"/>
    <property type="evidence" value="ECO:0007669"/>
    <property type="project" value="UniProtKB-KW"/>
</dbReference>
<keyword evidence="11" id="KW-0966">Cell projection</keyword>
<feature type="domain" description="Dynein heavy chain tail" evidence="12">
    <location>
        <begin position="6"/>
        <end position="155"/>
    </location>
</feature>
<keyword evidence="7" id="KW-0175">Coiled coil</keyword>
<keyword evidence="16" id="KW-1185">Reference proteome</keyword>
<comment type="subcellular location">
    <subcellularLocation>
        <location evidence="1">Cytoplasm</location>
        <location evidence="1">Cytoskeleton</location>
        <location evidence="1">Cilium axoneme</location>
    </subcellularLocation>
</comment>
<dbReference type="EMBL" id="OV121135">
    <property type="protein sequence ID" value="CAH0554839.1"/>
    <property type="molecule type" value="Genomic_DNA"/>
</dbReference>
<dbReference type="InterPro" id="IPR013602">
    <property type="entry name" value="Dynein_heavy_linker"/>
</dbReference>
<organism evidence="15 16">
    <name type="scientific">Brassicogethes aeneus</name>
    <name type="common">Rape pollen beetle</name>
    <name type="synonym">Meligethes aeneus</name>
    <dbReference type="NCBI Taxonomy" id="1431903"/>
    <lineage>
        <taxon>Eukaryota</taxon>
        <taxon>Metazoa</taxon>
        <taxon>Ecdysozoa</taxon>
        <taxon>Arthropoda</taxon>
        <taxon>Hexapoda</taxon>
        <taxon>Insecta</taxon>
        <taxon>Pterygota</taxon>
        <taxon>Neoptera</taxon>
        <taxon>Endopterygota</taxon>
        <taxon>Coleoptera</taxon>
        <taxon>Polyphaga</taxon>
        <taxon>Cucujiformia</taxon>
        <taxon>Nitidulidae</taxon>
        <taxon>Meligethinae</taxon>
        <taxon>Brassicogethes</taxon>
    </lineage>
</organism>
<dbReference type="Proteomes" id="UP001154078">
    <property type="component" value="Chromosome 4"/>
</dbReference>
<protein>
    <recommendedName>
        <fullName evidence="17">Dynein heavy chain linker domain-containing protein</fullName>
    </recommendedName>
</protein>
<keyword evidence="10" id="KW-0206">Cytoskeleton</keyword>
<evidence type="ECO:0000256" key="4">
    <source>
        <dbReference type="ARBA" id="ARBA00022741"/>
    </source>
</evidence>
<gene>
    <name evidence="15" type="ORF">MELIAE_LOCUS6341</name>
</gene>
<dbReference type="InterPro" id="IPR013594">
    <property type="entry name" value="Dynein_heavy_tail"/>
</dbReference>
<reference evidence="15" key="1">
    <citation type="submission" date="2021-12" db="EMBL/GenBank/DDBJ databases">
        <authorList>
            <person name="King R."/>
        </authorList>
    </citation>
    <scope>NUCLEOTIDE SEQUENCE</scope>
</reference>
<dbReference type="OrthoDB" id="6778124at2759"/>
<feature type="domain" description="Dynein heavy chain linker" evidence="13">
    <location>
        <begin position="643"/>
        <end position="812"/>
    </location>
</feature>
<keyword evidence="2" id="KW-0963">Cytoplasm</keyword>
<evidence type="ECO:0000259" key="13">
    <source>
        <dbReference type="Pfam" id="PF08393"/>
    </source>
</evidence>
<dbReference type="PANTHER" id="PTHR45703:SF32">
    <property type="entry name" value="DYNEINS HEAVY CHAIN"/>
    <property type="match status" value="1"/>
</dbReference>
<evidence type="ECO:0000256" key="6">
    <source>
        <dbReference type="ARBA" id="ARBA00023017"/>
    </source>
</evidence>
<dbReference type="Gene3D" id="1.10.287.2620">
    <property type="match status" value="1"/>
</dbReference>
<dbReference type="GO" id="GO:0030286">
    <property type="term" value="C:dynein complex"/>
    <property type="evidence" value="ECO:0007669"/>
    <property type="project" value="UniProtKB-KW"/>
</dbReference>
<dbReference type="AlphaFoldDB" id="A0A9P0FHC3"/>
<dbReference type="GO" id="GO:0005524">
    <property type="term" value="F:ATP binding"/>
    <property type="evidence" value="ECO:0007669"/>
    <property type="project" value="UniProtKB-KW"/>
</dbReference>
<evidence type="ECO:0000256" key="8">
    <source>
        <dbReference type="ARBA" id="ARBA00023069"/>
    </source>
</evidence>
<evidence type="ECO:0000256" key="1">
    <source>
        <dbReference type="ARBA" id="ARBA00004430"/>
    </source>
</evidence>
<evidence type="ECO:0000259" key="14">
    <source>
        <dbReference type="Pfam" id="PF25007"/>
    </source>
</evidence>
<evidence type="ECO:0000256" key="9">
    <source>
        <dbReference type="ARBA" id="ARBA00023175"/>
    </source>
</evidence>
<evidence type="ECO:0000256" key="10">
    <source>
        <dbReference type="ARBA" id="ARBA00023212"/>
    </source>
</evidence>
<dbReference type="GO" id="GO:0051959">
    <property type="term" value="F:dynein light intermediate chain binding"/>
    <property type="evidence" value="ECO:0007669"/>
    <property type="project" value="InterPro"/>
</dbReference>
<dbReference type="PANTHER" id="PTHR45703">
    <property type="entry name" value="DYNEIN HEAVY CHAIN"/>
    <property type="match status" value="1"/>
</dbReference>
<evidence type="ECO:0000256" key="2">
    <source>
        <dbReference type="ARBA" id="ARBA00022490"/>
    </source>
</evidence>
<evidence type="ECO:0000256" key="7">
    <source>
        <dbReference type="ARBA" id="ARBA00023054"/>
    </source>
</evidence>
<accession>A0A9P0FHC3</accession>
<dbReference type="GO" id="GO:0007018">
    <property type="term" value="P:microtubule-based movement"/>
    <property type="evidence" value="ECO:0007669"/>
    <property type="project" value="InterPro"/>
</dbReference>
<dbReference type="GO" id="GO:0045505">
    <property type="term" value="F:dynein intermediate chain binding"/>
    <property type="evidence" value="ECO:0007669"/>
    <property type="project" value="InterPro"/>
</dbReference>
<dbReference type="GO" id="GO:0005930">
    <property type="term" value="C:axoneme"/>
    <property type="evidence" value="ECO:0007669"/>
    <property type="project" value="UniProtKB-SubCell"/>
</dbReference>
<proteinExistence type="predicted"/>
<evidence type="ECO:0008006" key="17">
    <source>
        <dbReference type="Google" id="ProtNLM"/>
    </source>
</evidence>
<evidence type="ECO:0000256" key="11">
    <source>
        <dbReference type="ARBA" id="ARBA00023273"/>
    </source>
</evidence>
<dbReference type="Pfam" id="PF08385">
    <property type="entry name" value="DHC_N1"/>
    <property type="match status" value="1"/>
</dbReference>